<protein>
    <submittedName>
        <fullName evidence="2">Uncharacterized protein</fullName>
    </submittedName>
</protein>
<organism evidence="2 3">
    <name type="scientific">Paracoccus solventivorans</name>
    <dbReference type="NCBI Taxonomy" id="53463"/>
    <lineage>
        <taxon>Bacteria</taxon>
        <taxon>Pseudomonadati</taxon>
        <taxon>Pseudomonadota</taxon>
        <taxon>Alphaproteobacteria</taxon>
        <taxon>Rhodobacterales</taxon>
        <taxon>Paracoccaceae</taxon>
        <taxon>Paracoccus</taxon>
    </lineage>
</organism>
<feature type="region of interest" description="Disordered" evidence="1">
    <location>
        <begin position="36"/>
        <end position="90"/>
    </location>
</feature>
<name>A0A1M7DAX6_9RHOB</name>
<dbReference type="AlphaFoldDB" id="A0A1M7DAX6"/>
<gene>
    <name evidence="2" type="ORF">SAMN05444389_101245</name>
</gene>
<dbReference type="STRING" id="53463.SAMN05444389_101245"/>
<reference evidence="3" key="1">
    <citation type="submission" date="2016-11" db="EMBL/GenBank/DDBJ databases">
        <authorList>
            <person name="Varghese N."/>
            <person name="Submissions S."/>
        </authorList>
    </citation>
    <scope>NUCLEOTIDE SEQUENCE [LARGE SCALE GENOMIC DNA]</scope>
    <source>
        <strain evidence="3">DSM 6637</strain>
    </source>
</reference>
<evidence type="ECO:0000313" key="3">
    <source>
        <dbReference type="Proteomes" id="UP000184444"/>
    </source>
</evidence>
<dbReference type="EMBL" id="FRCK01000001">
    <property type="protein sequence ID" value="SHL76568.1"/>
    <property type="molecule type" value="Genomic_DNA"/>
</dbReference>
<evidence type="ECO:0000313" key="2">
    <source>
        <dbReference type="EMBL" id="SHL76568.1"/>
    </source>
</evidence>
<accession>A0A1M7DAX6</accession>
<evidence type="ECO:0000256" key="1">
    <source>
        <dbReference type="SAM" id="MobiDB-lite"/>
    </source>
</evidence>
<sequence length="104" mass="11849">MQITGKRRHNLPRSRSLKIDHGKLCLRLSQKITIRPHQDKFDGMSEPNKLPRQIKTDPLRPTTTEVGEEEGDGHKTPRVPATTDFRLVPMDSARIGPKIFSIAR</sequence>
<dbReference type="Proteomes" id="UP000184444">
    <property type="component" value="Unassembled WGS sequence"/>
</dbReference>
<keyword evidence="3" id="KW-1185">Reference proteome</keyword>
<proteinExistence type="predicted"/>